<dbReference type="SUPFAM" id="SSF51126">
    <property type="entry name" value="Pectin lyase-like"/>
    <property type="match status" value="1"/>
</dbReference>
<dbReference type="GO" id="GO:0000272">
    <property type="term" value="P:polysaccharide catabolic process"/>
    <property type="evidence" value="ECO:0007669"/>
    <property type="project" value="UniProtKB-KW"/>
</dbReference>
<dbReference type="InterPro" id="IPR011050">
    <property type="entry name" value="Pectin_lyase_fold/virulence"/>
</dbReference>
<keyword evidence="6" id="KW-1185">Reference proteome</keyword>
<accession>A0A1V4AGB5</accession>
<evidence type="ECO:0000313" key="6">
    <source>
        <dbReference type="Proteomes" id="UP000190539"/>
    </source>
</evidence>
<keyword evidence="2" id="KW-0119">Carbohydrate metabolism</keyword>
<feature type="chain" id="PRO_5012189388" evidence="3">
    <location>
        <begin position="31"/>
        <end position="447"/>
    </location>
</feature>
<gene>
    <name evidence="5" type="ORF">B1H18_01825</name>
</gene>
<keyword evidence="3" id="KW-0732">Signal</keyword>
<comment type="caution">
    <text evidence="5">The sequence shown here is derived from an EMBL/GenBank/DDBJ whole genome shotgun (WGS) entry which is preliminary data.</text>
</comment>
<comment type="similarity">
    <text evidence="2">Belongs to the polysaccharide lyase 1 family.</text>
</comment>
<dbReference type="PANTHER" id="PTHR31683:SF18">
    <property type="entry name" value="PECTATE LYASE 21-RELATED"/>
    <property type="match status" value="1"/>
</dbReference>
<dbReference type="InterPro" id="IPR012334">
    <property type="entry name" value="Pectin_lyas_fold"/>
</dbReference>
<dbReference type="Gene3D" id="2.160.20.10">
    <property type="entry name" value="Single-stranded right-handed beta-helix, Pectin lyase-like"/>
    <property type="match status" value="1"/>
</dbReference>
<dbReference type="InterPro" id="IPR045032">
    <property type="entry name" value="PEL"/>
</dbReference>
<reference evidence="5 6" key="1">
    <citation type="submission" date="2017-02" db="EMBL/GenBank/DDBJ databases">
        <title>Draft Genome Sequence of Streptomyces tsukubaensis F601, a Producer of the immunosuppressant tacrolimus FK506.</title>
        <authorList>
            <person name="Zong G."/>
            <person name="Zhong C."/>
            <person name="Fu J."/>
            <person name="Qin R."/>
            <person name="Cao G."/>
        </authorList>
    </citation>
    <scope>NUCLEOTIDE SEQUENCE [LARGE SCALE GENOMIC DNA]</scope>
    <source>
        <strain evidence="5 6">F601</strain>
    </source>
</reference>
<dbReference type="InterPro" id="IPR002022">
    <property type="entry name" value="Pec_lyase"/>
</dbReference>
<protein>
    <submittedName>
        <fullName evidence="5">Pectate lyase</fullName>
    </submittedName>
</protein>
<keyword evidence="2" id="KW-0624">Polysaccharide degradation</keyword>
<evidence type="ECO:0000256" key="2">
    <source>
        <dbReference type="RuleBase" id="RU361173"/>
    </source>
</evidence>
<sequence length="447" mass="47880">MPARMCHPRAIAVVLGCASLALTVSAPAQAGPAPHGDRHGKGIERSVLPAKDGWAAAEGTTTGGARATPDHVYTVRDRAELIAAFEDAGDAPKIIRIAGTVHGNSDADGAPIDCEAYETDGYTLEKYLAAYDPAVWGRDEVPSGPLEDARAASAKLQKAAVNVEVPSHTTLIGVGANPTVIGASLQVKGVSDVIVRNLTFEDTYDCFPQWDPTDGDEGAWNSEYDNLVVHGSSHVWVDHNTFSDGDRHDADQPHYFGQVYQQHDGLFDIVRGADLVTVSWNVLRDHDKTMLIGNSDSASADDRGKLRVTLHHNLFQDVKERAPRVRFGKVDSYNNHFVATEGSPYGYTYGIGAESQLVAEHNAFTVAGGIDKATILKKWSESSLTAGDNYVNGRKTDLIAVHNAGVPAEQLTEGAGWTPRLRTRIDHPRTVPALVDRGAGAGRATGH</sequence>
<dbReference type="SMART" id="SM00656">
    <property type="entry name" value="Amb_all"/>
    <property type="match status" value="1"/>
</dbReference>
<dbReference type="STRING" id="83656.B1H18_01825"/>
<organism evidence="5 6">
    <name type="scientific">Streptomyces tsukubensis</name>
    <dbReference type="NCBI Taxonomy" id="83656"/>
    <lineage>
        <taxon>Bacteria</taxon>
        <taxon>Bacillati</taxon>
        <taxon>Actinomycetota</taxon>
        <taxon>Actinomycetes</taxon>
        <taxon>Kitasatosporales</taxon>
        <taxon>Streptomycetaceae</taxon>
        <taxon>Streptomyces</taxon>
    </lineage>
</organism>
<dbReference type="RefSeq" id="WP_077964078.1">
    <property type="nucleotide sequence ID" value="NZ_CP045178.1"/>
</dbReference>
<evidence type="ECO:0000313" key="5">
    <source>
        <dbReference type="EMBL" id="OON82800.1"/>
    </source>
</evidence>
<keyword evidence="2" id="KW-0964">Secreted</keyword>
<dbReference type="Pfam" id="PF00544">
    <property type="entry name" value="Pectate_lyase_4"/>
    <property type="match status" value="1"/>
</dbReference>
<dbReference type="AlphaFoldDB" id="A0A1V4AGB5"/>
<dbReference type="GO" id="GO:0005576">
    <property type="term" value="C:extracellular region"/>
    <property type="evidence" value="ECO:0007669"/>
    <property type="project" value="UniProtKB-SubCell"/>
</dbReference>
<dbReference type="OrthoDB" id="9804661at2"/>
<feature type="signal peptide" evidence="3">
    <location>
        <begin position="1"/>
        <end position="30"/>
    </location>
</feature>
<evidence type="ECO:0000256" key="1">
    <source>
        <dbReference type="ARBA" id="ARBA00023239"/>
    </source>
</evidence>
<dbReference type="PANTHER" id="PTHR31683">
    <property type="entry name" value="PECTATE LYASE 18-RELATED"/>
    <property type="match status" value="1"/>
</dbReference>
<name>A0A1V4AGB5_9ACTN</name>
<evidence type="ECO:0000256" key="3">
    <source>
        <dbReference type="SAM" id="SignalP"/>
    </source>
</evidence>
<dbReference type="GO" id="GO:0030570">
    <property type="term" value="F:pectate lyase activity"/>
    <property type="evidence" value="ECO:0007669"/>
    <property type="project" value="InterPro"/>
</dbReference>
<dbReference type="Proteomes" id="UP000190539">
    <property type="component" value="Unassembled WGS sequence"/>
</dbReference>
<dbReference type="EMBL" id="MVFC01000001">
    <property type="protein sequence ID" value="OON82800.1"/>
    <property type="molecule type" value="Genomic_DNA"/>
</dbReference>
<evidence type="ECO:0000259" key="4">
    <source>
        <dbReference type="SMART" id="SM00656"/>
    </source>
</evidence>
<proteinExistence type="inferred from homology"/>
<keyword evidence="1 2" id="KW-0456">Lyase</keyword>
<comment type="subcellular location">
    <subcellularLocation>
        <location evidence="2">Secreted</location>
    </subcellularLocation>
</comment>
<feature type="domain" description="Pectate lyase" evidence="4">
    <location>
        <begin position="130"/>
        <end position="370"/>
    </location>
</feature>